<keyword evidence="3" id="KW-0479">Metal-binding</keyword>
<dbReference type="PANTHER" id="PTHR43595">
    <property type="entry name" value="37S RIBOSOMAL PROTEIN S26, MITOCHONDRIAL"/>
    <property type="match status" value="1"/>
</dbReference>
<dbReference type="PRINTS" id="PR01703">
    <property type="entry name" value="MNSODISMTASE"/>
</dbReference>
<dbReference type="Pfam" id="PF02777">
    <property type="entry name" value="Sod_Fe_C"/>
    <property type="match status" value="1"/>
</dbReference>
<keyword evidence="4" id="KW-0560">Oxidoreductase</keyword>
<dbReference type="PANTHER" id="PTHR43595:SF2">
    <property type="entry name" value="SMALL RIBOSOMAL SUBUNIT PROTEIN MS42"/>
    <property type="match status" value="1"/>
</dbReference>
<comment type="caution">
    <text evidence="7">The sequence shown here is derived from an EMBL/GenBank/DDBJ whole genome shotgun (WGS) entry which is preliminary data.</text>
</comment>
<accession>A0AAJ4W349</accession>
<dbReference type="InterPro" id="IPR036324">
    <property type="entry name" value="Mn/Fe_SOD_N_sf"/>
</dbReference>
<dbReference type="RefSeq" id="WP_041893543.1">
    <property type="nucleotide sequence ID" value="NZ_CP010817.1"/>
</dbReference>
<evidence type="ECO:0000256" key="4">
    <source>
        <dbReference type="ARBA" id="ARBA00023002"/>
    </source>
</evidence>
<dbReference type="Gene3D" id="1.10.287.990">
    <property type="entry name" value="Fe,Mn superoxide dismutase (SOD) domain"/>
    <property type="match status" value="1"/>
</dbReference>
<dbReference type="SUPFAM" id="SSF46609">
    <property type="entry name" value="Fe,Mn superoxide dismutase (SOD), N-terminal domain"/>
    <property type="match status" value="1"/>
</dbReference>
<evidence type="ECO:0000256" key="1">
    <source>
        <dbReference type="ARBA" id="ARBA00008714"/>
    </source>
</evidence>
<dbReference type="Pfam" id="PF00081">
    <property type="entry name" value="Sod_Fe_N"/>
    <property type="match status" value="1"/>
</dbReference>
<feature type="domain" description="Manganese/iron superoxide dismutase C-terminal" evidence="6">
    <location>
        <begin position="149"/>
        <end position="250"/>
    </location>
</feature>
<dbReference type="PROSITE" id="PS00088">
    <property type="entry name" value="SOD_MN"/>
    <property type="match status" value="1"/>
</dbReference>
<evidence type="ECO:0000313" key="7">
    <source>
        <dbReference type="EMBL" id="SEQ68376.1"/>
    </source>
</evidence>
<dbReference type="Gene3D" id="3.55.40.20">
    <property type="entry name" value="Iron/manganese superoxide dismutase, C-terminal domain"/>
    <property type="match status" value="1"/>
</dbReference>
<dbReference type="InterPro" id="IPR036314">
    <property type="entry name" value="SOD_C_sf"/>
</dbReference>
<dbReference type="EC" id="1.15.1.1" evidence="2"/>
<evidence type="ECO:0000256" key="3">
    <source>
        <dbReference type="ARBA" id="ARBA00022723"/>
    </source>
</evidence>
<dbReference type="KEGG" id="mpw:MPR_2832"/>
<dbReference type="GO" id="GO:0004784">
    <property type="term" value="F:superoxide dismutase activity"/>
    <property type="evidence" value="ECO:0007669"/>
    <property type="project" value="UniProtKB-EC"/>
</dbReference>
<dbReference type="GO" id="GO:0046872">
    <property type="term" value="F:metal ion binding"/>
    <property type="evidence" value="ECO:0007669"/>
    <property type="project" value="UniProtKB-KW"/>
</dbReference>
<dbReference type="InterPro" id="IPR019831">
    <property type="entry name" value="Mn/Fe_SOD_N"/>
</dbReference>
<evidence type="ECO:0000259" key="5">
    <source>
        <dbReference type="Pfam" id="PF00081"/>
    </source>
</evidence>
<evidence type="ECO:0000256" key="2">
    <source>
        <dbReference type="ARBA" id="ARBA00012682"/>
    </source>
</evidence>
<gene>
    <name evidence="7" type="ORF">SAMN04488089_10540</name>
</gene>
<dbReference type="PROSITE" id="PS51257">
    <property type="entry name" value="PROKAR_LIPOPROTEIN"/>
    <property type="match status" value="1"/>
</dbReference>
<dbReference type="InterPro" id="IPR001189">
    <property type="entry name" value="Mn/Fe_SOD"/>
</dbReference>
<dbReference type="SUPFAM" id="SSF54719">
    <property type="entry name" value="Fe,Mn superoxide dismutase (SOD), C-terminal domain"/>
    <property type="match status" value="1"/>
</dbReference>
<dbReference type="InterPro" id="IPR019832">
    <property type="entry name" value="Mn/Fe_SOD_C"/>
</dbReference>
<proteinExistence type="inferred from homology"/>
<dbReference type="Proteomes" id="UP000183496">
    <property type="component" value="Unassembled WGS sequence"/>
</dbReference>
<sequence>MKKLKVTLITVITLNFVLLTSCNNKEELTEVQIPERESFITKNSNFPDPNTIKTKQGPFEMQGIGHGFGDYVDILKPESVYIHYDKYHLSYTNKLNTSVHGTPFERDSISGLVAKIDNNYPKLKNFSGAYYNHNIYWRSISPLEEKTPNESLKNAITESFGSMAEFKKEFIAQGNALIGSGWLWLVQVNGTLQVITTANNDSPMMPEVAKGSPLLGIDLWEHAYYPTYEEDITAYLEMCFKHLNWDYANKLYRPKVITTPPVTQVQQ</sequence>
<dbReference type="GO" id="GO:0005737">
    <property type="term" value="C:cytoplasm"/>
    <property type="evidence" value="ECO:0007669"/>
    <property type="project" value="TreeGrafter"/>
</dbReference>
<dbReference type="AlphaFoldDB" id="A0AAJ4W349"/>
<dbReference type="EMBL" id="FOFY01000005">
    <property type="protein sequence ID" value="SEQ68376.1"/>
    <property type="molecule type" value="Genomic_DNA"/>
</dbReference>
<name>A0AAJ4W349_MYRPR</name>
<feature type="domain" description="Manganese/iron superoxide dismutase N-terminal" evidence="5">
    <location>
        <begin position="77"/>
        <end position="140"/>
    </location>
</feature>
<protein>
    <recommendedName>
        <fullName evidence="2">superoxide dismutase</fullName>
        <ecNumber evidence="2">1.15.1.1</ecNumber>
    </recommendedName>
</protein>
<comment type="similarity">
    <text evidence="1">Belongs to the iron/manganese superoxide dismutase family.</text>
</comment>
<evidence type="ECO:0000313" key="8">
    <source>
        <dbReference type="Proteomes" id="UP000183496"/>
    </source>
</evidence>
<keyword evidence="8" id="KW-1185">Reference proteome</keyword>
<organism evidence="7 8">
    <name type="scientific">Myroides profundi</name>
    <dbReference type="NCBI Taxonomy" id="480520"/>
    <lineage>
        <taxon>Bacteria</taxon>
        <taxon>Pseudomonadati</taxon>
        <taxon>Bacteroidota</taxon>
        <taxon>Flavobacteriia</taxon>
        <taxon>Flavobacteriales</taxon>
        <taxon>Flavobacteriaceae</taxon>
        <taxon>Myroides</taxon>
    </lineage>
</organism>
<evidence type="ECO:0000259" key="6">
    <source>
        <dbReference type="Pfam" id="PF02777"/>
    </source>
</evidence>
<reference evidence="7 8" key="1">
    <citation type="submission" date="2016-10" db="EMBL/GenBank/DDBJ databases">
        <authorList>
            <person name="Varghese N."/>
            <person name="Submissions S."/>
        </authorList>
    </citation>
    <scope>NUCLEOTIDE SEQUENCE [LARGE SCALE GENOMIC DNA]</scope>
    <source>
        <strain evidence="8">DSM 19823 / KCTC 23066 / CCTCC M 208030 / D25</strain>
    </source>
</reference>
<dbReference type="InterPro" id="IPR019833">
    <property type="entry name" value="Mn/Fe_SOD_BS"/>
</dbReference>